<comment type="caution">
    <text evidence="2">The sequence shown here is derived from an EMBL/GenBank/DDBJ whole genome shotgun (WGS) entry which is preliminary data.</text>
</comment>
<gene>
    <name evidence="2" type="ORF">C8A00DRAFT_18018</name>
</gene>
<dbReference type="InterPro" id="IPR000250">
    <property type="entry name" value="Peptidase_G1"/>
</dbReference>
<dbReference type="Gene3D" id="2.60.120.700">
    <property type="entry name" value="Peptidase G1"/>
    <property type="match status" value="1"/>
</dbReference>
<keyword evidence="3" id="KW-1185">Reference proteome</keyword>
<organism evidence="2 3">
    <name type="scientific">Chaetomidium leptoderma</name>
    <dbReference type="NCBI Taxonomy" id="669021"/>
    <lineage>
        <taxon>Eukaryota</taxon>
        <taxon>Fungi</taxon>
        <taxon>Dikarya</taxon>
        <taxon>Ascomycota</taxon>
        <taxon>Pezizomycotina</taxon>
        <taxon>Sordariomycetes</taxon>
        <taxon>Sordariomycetidae</taxon>
        <taxon>Sordariales</taxon>
        <taxon>Chaetomiaceae</taxon>
        <taxon>Chaetomidium</taxon>
    </lineage>
</organism>
<dbReference type="GO" id="GO:0070007">
    <property type="term" value="F:glutamic-type endopeptidase activity"/>
    <property type="evidence" value="ECO:0007669"/>
    <property type="project" value="InterPro"/>
</dbReference>
<dbReference type="InterPro" id="IPR038656">
    <property type="entry name" value="Peptidase_G1_sf"/>
</dbReference>
<keyword evidence="1" id="KW-0732">Signal</keyword>
<evidence type="ECO:0000313" key="2">
    <source>
        <dbReference type="EMBL" id="KAK4150458.1"/>
    </source>
</evidence>
<feature type="chain" id="PRO_5043033618" evidence="1">
    <location>
        <begin position="28"/>
        <end position="303"/>
    </location>
</feature>
<accession>A0AAN6ZU85</accession>
<sequence length="303" mass="33201">MHRLGLLGRTVKLLLLATISNPLAVHGNINREDLCGLSVNASEFPGIGKFSSIEGIWTIPKMIPRGDETSSQSSYISSGVSLCCGEDCSTRLSAGFLAWDPDPGELYTASPMIQITPQFDTRGIYNTRLHLNASDTLWTRLEIRSPTLASITFTKLETSTSNITVTVDIDVGQKNGVLDMKIYRDEDKAPSNWSFPIRFGNLTAPSLCGDSAWWYLSDEYDLSDWIERVNPLARFTPVLISGHGLGTTEGKSFPADLPLSGQAQFWDMVRGGDGQTGEMQLCKVRGFVDTGMTLLQSPQPWGV</sequence>
<reference evidence="2" key="1">
    <citation type="journal article" date="2023" name="Mol. Phylogenet. Evol.">
        <title>Genome-scale phylogeny and comparative genomics of the fungal order Sordariales.</title>
        <authorList>
            <person name="Hensen N."/>
            <person name="Bonometti L."/>
            <person name="Westerberg I."/>
            <person name="Brannstrom I.O."/>
            <person name="Guillou S."/>
            <person name="Cros-Aarteil S."/>
            <person name="Calhoun S."/>
            <person name="Haridas S."/>
            <person name="Kuo A."/>
            <person name="Mondo S."/>
            <person name="Pangilinan J."/>
            <person name="Riley R."/>
            <person name="LaButti K."/>
            <person name="Andreopoulos B."/>
            <person name="Lipzen A."/>
            <person name="Chen C."/>
            <person name="Yan M."/>
            <person name="Daum C."/>
            <person name="Ng V."/>
            <person name="Clum A."/>
            <person name="Steindorff A."/>
            <person name="Ohm R.A."/>
            <person name="Martin F."/>
            <person name="Silar P."/>
            <person name="Natvig D.O."/>
            <person name="Lalanne C."/>
            <person name="Gautier V."/>
            <person name="Ament-Velasquez S.L."/>
            <person name="Kruys A."/>
            <person name="Hutchinson M.I."/>
            <person name="Powell A.J."/>
            <person name="Barry K."/>
            <person name="Miller A.N."/>
            <person name="Grigoriev I.V."/>
            <person name="Debuchy R."/>
            <person name="Gladieux P."/>
            <person name="Hiltunen Thoren M."/>
            <person name="Johannesson H."/>
        </authorList>
    </citation>
    <scope>NUCLEOTIDE SEQUENCE</scope>
    <source>
        <strain evidence="2">CBS 538.74</strain>
    </source>
</reference>
<dbReference type="EMBL" id="MU857071">
    <property type="protein sequence ID" value="KAK4150458.1"/>
    <property type="molecule type" value="Genomic_DNA"/>
</dbReference>
<dbReference type="Proteomes" id="UP001302745">
    <property type="component" value="Unassembled WGS sequence"/>
</dbReference>
<proteinExistence type="predicted"/>
<evidence type="ECO:0000313" key="3">
    <source>
        <dbReference type="Proteomes" id="UP001302745"/>
    </source>
</evidence>
<dbReference type="AlphaFoldDB" id="A0AAN6ZU85"/>
<reference evidence="2" key="2">
    <citation type="submission" date="2023-05" db="EMBL/GenBank/DDBJ databases">
        <authorList>
            <consortium name="Lawrence Berkeley National Laboratory"/>
            <person name="Steindorff A."/>
            <person name="Hensen N."/>
            <person name="Bonometti L."/>
            <person name="Westerberg I."/>
            <person name="Brannstrom I.O."/>
            <person name="Guillou S."/>
            <person name="Cros-Aarteil S."/>
            <person name="Calhoun S."/>
            <person name="Haridas S."/>
            <person name="Kuo A."/>
            <person name="Mondo S."/>
            <person name="Pangilinan J."/>
            <person name="Riley R."/>
            <person name="Labutti K."/>
            <person name="Andreopoulos B."/>
            <person name="Lipzen A."/>
            <person name="Chen C."/>
            <person name="Yanf M."/>
            <person name="Daum C."/>
            <person name="Ng V."/>
            <person name="Clum A."/>
            <person name="Ohm R."/>
            <person name="Martin F."/>
            <person name="Silar P."/>
            <person name="Natvig D."/>
            <person name="Lalanne C."/>
            <person name="Gautier V."/>
            <person name="Ament-Velasquez S.L."/>
            <person name="Kruys A."/>
            <person name="Hutchinson M.I."/>
            <person name="Powell A.J."/>
            <person name="Barry K."/>
            <person name="Miller A.N."/>
            <person name="Grigoriev I.V."/>
            <person name="Debuchy R."/>
            <person name="Gladieux P."/>
            <person name="Thoren M.H."/>
            <person name="Johannesson H."/>
        </authorList>
    </citation>
    <scope>NUCLEOTIDE SEQUENCE</scope>
    <source>
        <strain evidence="2">CBS 538.74</strain>
    </source>
</reference>
<protein>
    <submittedName>
        <fullName evidence="2">Uncharacterized protein</fullName>
    </submittedName>
</protein>
<evidence type="ECO:0000256" key="1">
    <source>
        <dbReference type="SAM" id="SignalP"/>
    </source>
</evidence>
<dbReference type="Pfam" id="PF01828">
    <property type="entry name" value="Peptidase_A4"/>
    <property type="match status" value="1"/>
</dbReference>
<dbReference type="GO" id="GO:0006508">
    <property type="term" value="P:proteolysis"/>
    <property type="evidence" value="ECO:0007669"/>
    <property type="project" value="InterPro"/>
</dbReference>
<feature type="signal peptide" evidence="1">
    <location>
        <begin position="1"/>
        <end position="27"/>
    </location>
</feature>
<name>A0AAN6ZU85_9PEZI</name>